<feature type="signal peptide" evidence="1">
    <location>
        <begin position="1"/>
        <end position="31"/>
    </location>
</feature>
<dbReference type="EMBL" id="LAZP02000059">
    <property type="protein sequence ID" value="PFH61684.1"/>
    <property type="molecule type" value="Genomic_DNA"/>
</dbReference>
<organism evidence="3 4">
    <name type="scientific">Ophiocordyceps unilateralis</name>
    <name type="common">Zombie-ant fungus</name>
    <name type="synonym">Torrubia unilateralis</name>
    <dbReference type="NCBI Taxonomy" id="268505"/>
    <lineage>
        <taxon>Eukaryota</taxon>
        <taxon>Fungi</taxon>
        <taxon>Dikarya</taxon>
        <taxon>Ascomycota</taxon>
        <taxon>Pezizomycotina</taxon>
        <taxon>Sordariomycetes</taxon>
        <taxon>Hypocreomycetidae</taxon>
        <taxon>Hypocreales</taxon>
        <taxon>Ophiocordycipitaceae</taxon>
        <taxon>Ophiocordyceps</taxon>
    </lineage>
</organism>
<feature type="domain" description="DUF7729" evidence="2">
    <location>
        <begin position="56"/>
        <end position="265"/>
    </location>
</feature>
<evidence type="ECO:0000313" key="4">
    <source>
        <dbReference type="Proteomes" id="UP000037136"/>
    </source>
</evidence>
<dbReference type="PANTHER" id="PTHR39460:SF1">
    <property type="entry name" value="C6 TRANSCRIPTION FACTOR"/>
    <property type="match status" value="1"/>
</dbReference>
<dbReference type="InterPro" id="IPR056146">
    <property type="entry name" value="DUF7729"/>
</dbReference>
<accession>A0A2A9PKC8</accession>
<reference evidence="3 4" key="2">
    <citation type="journal article" date="2017" name="Sci. Rep.">
        <title>Ant-infecting Ophiocordyceps genomes reveal a high diversity of potential behavioral manipulation genes and a possible major role for enterotoxins.</title>
        <authorList>
            <person name="de Bekker C."/>
            <person name="Ohm R.A."/>
            <person name="Evans H.C."/>
            <person name="Brachmann A."/>
            <person name="Hughes D.P."/>
        </authorList>
    </citation>
    <scope>NUCLEOTIDE SEQUENCE [LARGE SCALE GENOMIC DNA]</scope>
    <source>
        <strain evidence="3 4">SC16a</strain>
    </source>
</reference>
<dbReference type="Proteomes" id="UP000037136">
    <property type="component" value="Unassembled WGS sequence"/>
</dbReference>
<gene>
    <name evidence="3" type="ORF">XA68_16567</name>
</gene>
<dbReference type="PANTHER" id="PTHR39460">
    <property type="entry name" value="EXPRESSED PROTEIN"/>
    <property type="match status" value="1"/>
</dbReference>
<evidence type="ECO:0000313" key="3">
    <source>
        <dbReference type="EMBL" id="PFH61684.1"/>
    </source>
</evidence>
<keyword evidence="1" id="KW-0732">Signal</keyword>
<dbReference type="Pfam" id="PF24855">
    <property type="entry name" value="DUF7729"/>
    <property type="match status" value="1"/>
</dbReference>
<sequence length="298" mass="31274">MAPVPSWRATIRSRLKLALALLVALTCIAVAQPGPSTVLSDVVFGAGHGAKREVALPEPFDNGSPSLFQGAGSDDRCPTFMSKLLSDGTFKNCHALSMLLQTSTALFEAEKQTVSIVRILDASCAVDVSACADYLAQAAERLRDRAHCRAELDEGQPRVVQAWRGLRAYRTLYAASCLQDRGSGVYCFATSVSNLTDPSDSYLYFMPLGVALPGASTPSCTRCTRDIMDIYHDAAANRGDLVADKYADAAQRINVVCGPAFANATLPGPESGSAGPRRGVVALAGLIAVGAAAFGLVG</sequence>
<dbReference type="OrthoDB" id="2564812at2759"/>
<proteinExistence type="predicted"/>
<evidence type="ECO:0000256" key="1">
    <source>
        <dbReference type="SAM" id="SignalP"/>
    </source>
</evidence>
<evidence type="ECO:0000259" key="2">
    <source>
        <dbReference type="Pfam" id="PF24855"/>
    </source>
</evidence>
<dbReference type="AlphaFoldDB" id="A0A2A9PKC8"/>
<comment type="caution">
    <text evidence="3">The sequence shown here is derived from an EMBL/GenBank/DDBJ whole genome shotgun (WGS) entry which is preliminary data.</text>
</comment>
<protein>
    <recommendedName>
        <fullName evidence="2">DUF7729 domain-containing protein</fullName>
    </recommendedName>
</protein>
<keyword evidence="4" id="KW-1185">Reference proteome</keyword>
<reference evidence="3 4" key="1">
    <citation type="journal article" date="2015" name="BMC Genomics">
        <title>Gene expression during zombie ant biting behavior reflects the complexity underlying fungal parasitic behavioral manipulation.</title>
        <authorList>
            <person name="de Bekker C."/>
            <person name="Ohm R.A."/>
            <person name="Loreto R.G."/>
            <person name="Sebastian A."/>
            <person name="Albert I."/>
            <person name="Merrow M."/>
            <person name="Brachmann A."/>
            <person name="Hughes D.P."/>
        </authorList>
    </citation>
    <scope>NUCLEOTIDE SEQUENCE [LARGE SCALE GENOMIC DNA]</scope>
    <source>
        <strain evidence="3 4">SC16a</strain>
    </source>
</reference>
<feature type="chain" id="PRO_5012405628" description="DUF7729 domain-containing protein" evidence="1">
    <location>
        <begin position="32"/>
        <end position="298"/>
    </location>
</feature>
<name>A0A2A9PKC8_OPHUN</name>